<keyword evidence="7 14" id="KW-0547">Nucleotide-binding</keyword>
<feature type="compositionally biased region" description="Basic residues" evidence="15">
    <location>
        <begin position="265"/>
        <end position="274"/>
    </location>
</feature>
<evidence type="ECO:0000256" key="13">
    <source>
        <dbReference type="ARBA" id="ARBA00023306"/>
    </source>
</evidence>
<evidence type="ECO:0000256" key="15">
    <source>
        <dbReference type="SAM" id="MobiDB-lite"/>
    </source>
</evidence>
<keyword evidence="13" id="KW-0131">Cell cycle</keyword>
<feature type="compositionally biased region" description="Low complexity" evidence="15">
    <location>
        <begin position="407"/>
        <end position="424"/>
    </location>
</feature>
<feature type="compositionally biased region" description="Basic and acidic residues" evidence="15">
    <location>
        <begin position="425"/>
        <end position="434"/>
    </location>
</feature>
<evidence type="ECO:0000256" key="6">
    <source>
        <dbReference type="ARBA" id="ARBA00022692"/>
    </source>
</evidence>
<evidence type="ECO:0000313" key="19">
    <source>
        <dbReference type="Proteomes" id="UP000321272"/>
    </source>
</evidence>
<accession>A0A5B8SWZ3</accession>
<dbReference type="GO" id="GO:0005524">
    <property type="term" value="F:ATP binding"/>
    <property type="evidence" value="ECO:0007669"/>
    <property type="project" value="UniProtKB-UniRule"/>
</dbReference>
<comment type="subcellular location">
    <subcellularLocation>
        <location evidence="1">Cell membrane</location>
        <topology evidence="1">Multi-pass membrane protein</topology>
    </subcellularLocation>
</comment>
<dbReference type="PROSITE" id="PS50901">
    <property type="entry name" value="FTSK"/>
    <property type="match status" value="1"/>
</dbReference>
<dbReference type="GO" id="GO:0005886">
    <property type="term" value="C:plasma membrane"/>
    <property type="evidence" value="ECO:0007669"/>
    <property type="project" value="UniProtKB-SubCell"/>
</dbReference>
<feature type="region of interest" description="Disordered" evidence="15">
    <location>
        <begin position="561"/>
        <end position="580"/>
    </location>
</feature>
<keyword evidence="11" id="KW-0238">DNA-binding</keyword>
<dbReference type="FunFam" id="3.40.50.300:FF:000209">
    <property type="entry name" value="Cell division protein FtsK"/>
    <property type="match status" value="1"/>
</dbReference>
<evidence type="ECO:0000256" key="9">
    <source>
        <dbReference type="ARBA" id="ARBA00022840"/>
    </source>
</evidence>
<gene>
    <name evidence="18" type="ORF">FGL86_10375</name>
</gene>
<evidence type="ECO:0000259" key="17">
    <source>
        <dbReference type="PROSITE" id="PS50901"/>
    </source>
</evidence>
<dbReference type="AlphaFoldDB" id="A0A5B8SWZ3"/>
<feature type="transmembrane region" description="Helical" evidence="16">
    <location>
        <begin position="216"/>
        <end position="237"/>
    </location>
</feature>
<dbReference type="Pfam" id="PF13491">
    <property type="entry name" value="FtsK_4TM"/>
    <property type="match status" value="1"/>
</dbReference>
<name>A0A5B8SWZ3_9GAMM</name>
<dbReference type="GO" id="GO:0003677">
    <property type="term" value="F:DNA binding"/>
    <property type="evidence" value="ECO:0007669"/>
    <property type="project" value="UniProtKB-KW"/>
</dbReference>
<dbReference type="Pfam" id="PF17854">
    <property type="entry name" value="FtsK_alpha"/>
    <property type="match status" value="1"/>
</dbReference>
<proteinExistence type="inferred from homology"/>
<dbReference type="SUPFAM" id="SSF46785">
    <property type="entry name" value="Winged helix' DNA-binding domain"/>
    <property type="match status" value="1"/>
</dbReference>
<dbReference type="CDD" id="cd01127">
    <property type="entry name" value="TrwB_TraG_TraD_VirD4"/>
    <property type="match status" value="1"/>
</dbReference>
<dbReference type="InterPro" id="IPR050206">
    <property type="entry name" value="FtsK/SpoIIIE/SftA"/>
</dbReference>
<dbReference type="SUPFAM" id="SSF52540">
    <property type="entry name" value="P-loop containing nucleoside triphosphate hydrolases"/>
    <property type="match status" value="1"/>
</dbReference>
<dbReference type="InterPro" id="IPR027417">
    <property type="entry name" value="P-loop_NTPase"/>
</dbReference>
<feature type="compositionally biased region" description="Basic and acidic residues" evidence="15">
    <location>
        <begin position="458"/>
        <end position="474"/>
    </location>
</feature>
<dbReference type="InterPro" id="IPR025199">
    <property type="entry name" value="FtsK_4TM"/>
</dbReference>
<reference evidence="18 19" key="1">
    <citation type="submission" date="2019-06" db="EMBL/GenBank/DDBJ databases">
        <title>Genome analyses of bacteria isolated from kimchi.</title>
        <authorList>
            <person name="Lee S."/>
            <person name="Ahn S."/>
            <person name="Roh S."/>
        </authorList>
    </citation>
    <scope>NUCLEOTIDE SEQUENCE [LARGE SCALE GENOMIC DNA]</scope>
    <source>
        <strain evidence="18 19">CBA4606</strain>
    </source>
</reference>
<dbReference type="KEGG" id="paur:FGL86_10375"/>
<comment type="similarity">
    <text evidence="2">Belongs to the FtsK/SpoIIIE/SftA family.</text>
</comment>
<dbReference type="Pfam" id="PF09397">
    <property type="entry name" value="FtsK_gamma"/>
    <property type="match status" value="1"/>
</dbReference>
<evidence type="ECO:0000313" key="18">
    <source>
        <dbReference type="EMBL" id="QEA39443.1"/>
    </source>
</evidence>
<feature type="compositionally biased region" description="Polar residues" evidence="15">
    <location>
        <begin position="561"/>
        <end position="575"/>
    </location>
</feature>
<dbReference type="GO" id="GO:0007059">
    <property type="term" value="P:chromosome segregation"/>
    <property type="evidence" value="ECO:0007669"/>
    <property type="project" value="UniProtKB-KW"/>
</dbReference>
<dbReference type="InterPro" id="IPR018541">
    <property type="entry name" value="Ftsk_gamma"/>
</dbReference>
<feature type="region of interest" description="Disordered" evidence="15">
    <location>
        <begin position="23"/>
        <end position="50"/>
    </location>
</feature>
<feature type="transmembrane region" description="Helical" evidence="16">
    <location>
        <begin position="189"/>
        <end position="209"/>
    </location>
</feature>
<evidence type="ECO:0000256" key="4">
    <source>
        <dbReference type="ARBA" id="ARBA00022475"/>
    </source>
</evidence>
<feature type="compositionally biased region" description="Polar residues" evidence="15">
    <location>
        <begin position="355"/>
        <end position="367"/>
    </location>
</feature>
<dbReference type="InterPro" id="IPR002543">
    <property type="entry name" value="FtsK_dom"/>
</dbReference>
<feature type="region of interest" description="Disordered" evidence="15">
    <location>
        <begin position="265"/>
        <end position="373"/>
    </location>
</feature>
<feature type="compositionally biased region" description="Polar residues" evidence="15">
    <location>
        <begin position="282"/>
        <end position="291"/>
    </location>
</feature>
<keyword evidence="6 16" id="KW-0812">Transmembrane</keyword>
<evidence type="ECO:0000256" key="7">
    <source>
        <dbReference type="ARBA" id="ARBA00022741"/>
    </source>
</evidence>
<keyword evidence="4" id="KW-1003">Cell membrane</keyword>
<keyword evidence="5" id="KW-0132">Cell division</keyword>
<evidence type="ECO:0000256" key="11">
    <source>
        <dbReference type="ARBA" id="ARBA00023125"/>
    </source>
</evidence>
<dbReference type="Pfam" id="PF01580">
    <property type="entry name" value="FtsK_SpoIIIE"/>
    <property type="match status" value="1"/>
</dbReference>
<evidence type="ECO:0000256" key="5">
    <source>
        <dbReference type="ARBA" id="ARBA00022618"/>
    </source>
</evidence>
<dbReference type="PANTHER" id="PTHR22683">
    <property type="entry name" value="SPORULATION PROTEIN RELATED"/>
    <property type="match status" value="1"/>
</dbReference>
<dbReference type="Gene3D" id="1.10.10.10">
    <property type="entry name" value="Winged helix-like DNA-binding domain superfamily/Winged helix DNA-binding domain"/>
    <property type="match status" value="1"/>
</dbReference>
<feature type="transmembrane region" description="Helical" evidence="16">
    <location>
        <begin position="74"/>
        <end position="92"/>
    </location>
</feature>
<evidence type="ECO:0000256" key="10">
    <source>
        <dbReference type="ARBA" id="ARBA00022989"/>
    </source>
</evidence>
<feature type="binding site" evidence="14">
    <location>
        <begin position="730"/>
        <end position="737"/>
    </location>
    <ligand>
        <name>ATP</name>
        <dbReference type="ChEBI" id="CHEBI:30616"/>
    </ligand>
</feature>
<evidence type="ECO:0000256" key="8">
    <source>
        <dbReference type="ARBA" id="ARBA00022829"/>
    </source>
</evidence>
<evidence type="ECO:0000256" key="14">
    <source>
        <dbReference type="PROSITE-ProRule" id="PRU00289"/>
    </source>
</evidence>
<protein>
    <recommendedName>
        <fullName evidence="3">DNA translocase FtsK</fullName>
    </recommendedName>
</protein>
<organism evidence="18 19">
    <name type="scientific">Pistricoccus aurantiacus</name>
    <dbReference type="NCBI Taxonomy" id="1883414"/>
    <lineage>
        <taxon>Bacteria</taxon>
        <taxon>Pseudomonadati</taxon>
        <taxon>Pseudomonadota</taxon>
        <taxon>Gammaproteobacteria</taxon>
        <taxon>Oceanospirillales</taxon>
        <taxon>Halomonadaceae</taxon>
        <taxon>Pistricoccus</taxon>
    </lineage>
</organism>
<feature type="transmembrane region" description="Helical" evidence="16">
    <location>
        <begin position="164"/>
        <end position="183"/>
    </location>
</feature>
<feature type="region of interest" description="Disordered" evidence="15">
    <location>
        <begin position="395"/>
        <end position="524"/>
    </location>
</feature>
<sequence length="1076" mass="115906">MRLSRTAPCARTARLGIMGVLKKKDQGRRRQRRKGDGHLSVKSKTTGRRVSAADAKERARRFGLRLQGASREGVVILLLAGCIFLLLALFSYQPTDLGWSHSGPETATRNWMGPVGAWLSDLLYSLFGASALWWPGMLGFSAWRLIRSRQVRFEWDATQLAVRIAGLILLLLGTTTLGAVHFFNPESELPYAAGGILGEGLRAALAPLIGSHGTTLMALVAILCGLPLFAGVSWLTILDEAGYQVQRLSGWLRRYLVEKRHASSTRKAHAHARSGGHVQEPSPLSRTTYPSTWRKKAGKEPDTDSATGAASGSDGALTASPAPTAPEESQDSEIPWDMPARTPSAKRLGGGYVAASSQRFSQTNDDTSAAGDIAPEPLLARGEEPALSEVALCAERETSSHPETDLTATAVTERETVAATITEVTSRHDADSSRIEPSFNQPSSAEEEETSIGSGASDDPRREPLVWPEGEERTSSTSADTAVRDSQDEDVTPRQTEPCLPETAPSQAPSPVAPPEPSLPEVDAIDGDSYAEDAEPSIAGAAQGRAAAAEPEGPTLWTVEHLQSQRPSSNTSSEPEGTLPSLRLLTPAEAHQPNYTPEQLESMAELLEVRLREYGVKAEVVETWPGPVITRFEIKPAAGVKVSKISNLAKDLARSLMVKSVRVVEIIPGRPTVGIEIPNPKRAMIRLREVIDSDSYQQPGSALTLALGQDIGGAPVVANLGKMPHLLVAGTTGSGKSVGVNAMLISMLLKGTPDEVRMIMVDPKMLELSVYDGIPHLLAPVVTDMKEAANALRWCVAEMERRYKLMAAMGVRNIAGFNAKLDEAERHGAQVADPLWEPQPWQMHEPPPVLEKLPYIVVVIDEFADMFMIVGKKVEELIARLAQKARAAGIHLILATQRPSVDVVTGLIKANIPTRMAFQVSSRVDSRTILDQGGAENLLGHGDMLYLPAGSGLPTRVHGAFVDDDEVHRVVEDWKRRGEPHYIEEILSGGVTADALTGLEAEGGEGDDAEQDALYDEAVMFVTESRRASISAVQRRFKIGYNRAARLVEAMEMAGVVSSMGTNGSREVLAPPPVGH</sequence>
<dbReference type="InterPro" id="IPR041027">
    <property type="entry name" value="FtsK_alpha"/>
</dbReference>
<feature type="compositionally biased region" description="Low complexity" evidence="15">
    <location>
        <begin position="304"/>
        <end position="320"/>
    </location>
</feature>
<keyword evidence="9 14" id="KW-0067">ATP-binding</keyword>
<dbReference type="PANTHER" id="PTHR22683:SF41">
    <property type="entry name" value="DNA TRANSLOCASE FTSK"/>
    <property type="match status" value="1"/>
</dbReference>
<dbReference type="EMBL" id="CP042382">
    <property type="protein sequence ID" value="QEA39443.1"/>
    <property type="molecule type" value="Genomic_DNA"/>
</dbReference>
<dbReference type="InterPro" id="IPR036388">
    <property type="entry name" value="WH-like_DNA-bd_sf"/>
</dbReference>
<feature type="compositionally biased region" description="Basic and acidic residues" evidence="15">
    <location>
        <begin position="395"/>
        <end position="404"/>
    </location>
</feature>
<evidence type="ECO:0000256" key="12">
    <source>
        <dbReference type="ARBA" id="ARBA00023136"/>
    </source>
</evidence>
<evidence type="ECO:0000256" key="3">
    <source>
        <dbReference type="ARBA" id="ARBA00020887"/>
    </source>
</evidence>
<evidence type="ECO:0000256" key="2">
    <source>
        <dbReference type="ARBA" id="ARBA00006474"/>
    </source>
</evidence>
<dbReference type="OrthoDB" id="9807790at2"/>
<keyword evidence="19" id="KW-1185">Reference proteome</keyword>
<dbReference type="Gene3D" id="3.40.50.300">
    <property type="entry name" value="P-loop containing nucleotide triphosphate hydrolases"/>
    <property type="match status" value="1"/>
</dbReference>
<feature type="domain" description="FtsK" evidence="17">
    <location>
        <begin position="713"/>
        <end position="927"/>
    </location>
</feature>
<evidence type="ECO:0000256" key="1">
    <source>
        <dbReference type="ARBA" id="ARBA00004651"/>
    </source>
</evidence>
<evidence type="ECO:0000256" key="16">
    <source>
        <dbReference type="SAM" id="Phobius"/>
    </source>
</evidence>
<keyword evidence="10 16" id="KW-1133">Transmembrane helix</keyword>
<feature type="transmembrane region" description="Helical" evidence="16">
    <location>
        <begin position="122"/>
        <end position="143"/>
    </location>
</feature>
<keyword evidence="12 16" id="KW-0472">Membrane</keyword>
<dbReference type="Gene3D" id="3.30.980.40">
    <property type="match status" value="1"/>
</dbReference>
<dbReference type="SMART" id="SM00843">
    <property type="entry name" value="Ftsk_gamma"/>
    <property type="match status" value="1"/>
</dbReference>
<dbReference type="InterPro" id="IPR036390">
    <property type="entry name" value="WH_DNA-bd_sf"/>
</dbReference>
<keyword evidence="8" id="KW-0159">Chromosome partition</keyword>
<dbReference type="Proteomes" id="UP000321272">
    <property type="component" value="Chromosome"/>
</dbReference>
<dbReference type="GO" id="GO:0051301">
    <property type="term" value="P:cell division"/>
    <property type="evidence" value="ECO:0007669"/>
    <property type="project" value="UniProtKB-KW"/>
</dbReference>